<evidence type="ECO:0000313" key="1">
    <source>
        <dbReference type="EMBL" id="PON35613.1"/>
    </source>
</evidence>
<accession>A0A2P5AGF2</accession>
<protein>
    <submittedName>
        <fullName evidence="1">Uncharacterized protein</fullName>
    </submittedName>
</protein>
<sequence length="127" mass="14119">MQEGVIQVFEAFACLIMNGGQVENDRKSRGTRGEVVVGWNMRMAEVIRATTVEVRERAPRASTTLAELSRMISTKASVRLWAMDWGRSMEGRVKKEIGTLIWDIVSIYKDVVAASGGMVVTKIVTLK</sequence>
<reference evidence="2" key="1">
    <citation type="submission" date="2016-06" db="EMBL/GenBank/DDBJ databases">
        <title>Parallel loss of symbiosis genes in relatives of nitrogen-fixing non-legume Parasponia.</title>
        <authorList>
            <person name="Van Velzen R."/>
            <person name="Holmer R."/>
            <person name="Bu F."/>
            <person name="Rutten L."/>
            <person name="Van Zeijl A."/>
            <person name="Liu W."/>
            <person name="Santuari L."/>
            <person name="Cao Q."/>
            <person name="Sharma T."/>
            <person name="Shen D."/>
            <person name="Roswanjaya Y."/>
            <person name="Wardhani T."/>
            <person name="Kalhor M.S."/>
            <person name="Jansen J."/>
            <person name="Van den Hoogen J."/>
            <person name="Gungor B."/>
            <person name="Hartog M."/>
            <person name="Hontelez J."/>
            <person name="Verver J."/>
            <person name="Yang W.-C."/>
            <person name="Schijlen E."/>
            <person name="Repin R."/>
            <person name="Schilthuizen M."/>
            <person name="Schranz E."/>
            <person name="Heidstra R."/>
            <person name="Miyata K."/>
            <person name="Fedorova E."/>
            <person name="Kohlen W."/>
            <person name="Bisseling T."/>
            <person name="Smit S."/>
            <person name="Geurts R."/>
        </authorList>
    </citation>
    <scope>NUCLEOTIDE SEQUENCE [LARGE SCALE GENOMIC DNA]</scope>
    <source>
        <strain evidence="2">cv. WU1-14</strain>
    </source>
</reference>
<dbReference type="EMBL" id="JXTB01000605">
    <property type="protein sequence ID" value="PON35613.1"/>
    <property type="molecule type" value="Genomic_DNA"/>
</dbReference>
<organism evidence="1 2">
    <name type="scientific">Parasponia andersonii</name>
    <name type="common">Sponia andersonii</name>
    <dbReference type="NCBI Taxonomy" id="3476"/>
    <lineage>
        <taxon>Eukaryota</taxon>
        <taxon>Viridiplantae</taxon>
        <taxon>Streptophyta</taxon>
        <taxon>Embryophyta</taxon>
        <taxon>Tracheophyta</taxon>
        <taxon>Spermatophyta</taxon>
        <taxon>Magnoliopsida</taxon>
        <taxon>eudicotyledons</taxon>
        <taxon>Gunneridae</taxon>
        <taxon>Pentapetalae</taxon>
        <taxon>rosids</taxon>
        <taxon>fabids</taxon>
        <taxon>Rosales</taxon>
        <taxon>Cannabaceae</taxon>
        <taxon>Parasponia</taxon>
    </lineage>
</organism>
<comment type="caution">
    <text evidence="1">The sequence shown here is derived from an EMBL/GenBank/DDBJ whole genome shotgun (WGS) entry which is preliminary data.</text>
</comment>
<keyword evidence="2" id="KW-1185">Reference proteome</keyword>
<proteinExistence type="predicted"/>
<evidence type="ECO:0000313" key="2">
    <source>
        <dbReference type="Proteomes" id="UP000237105"/>
    </source>
</evidence>
<dbReference type="Proteomes" id="UP000237105">
    <property type="component" value="Unassembled WGS sequence"/>
</dbReference>
<dbReference type="OrthoDB" id="10294018at2759"/>
<name>A0A2P5AGF2_PARAD</name>
<dbReference type="AlphaFoldDB" id="A0A2P5AGF2"/>
<gene>
    <name evidence="1" type="ORF">PanWU01x14_335140</name>
</gene>